<feature type="region of interest" description="Disordered" evidence="1">
    <location>
        <begin position="1"/>
        <end position="33"/>
    </location>
</feature>
<comment type="caution">
    <text evidence="2">The sequence shown here is derived from an EMBL/GenBank/DDBJ whole genome shotgun (WGS) entry which is preliminary data.</text>
</comment>
<evidence type="ECO:0000256" key="1">
    <source>
        <dbReference type="SAM" id="MobiDB-lite"/>
    </source>
</evidence>
<organism evidence="2 3">
    <name type="scientific">Rhizopus oryzae</name>
    <name type="common">Mucormycosis agent</name>
    <name type="synonym">Rhizopus arrhizus var. delemar</name>
    <dbReference type="NCBI Taxonomy" id="64495"/>
    <lineage>
        <taxon>Eukaryota</taxon>
        <taxon>Fungi</taxon>
        <taxon>Fungi incertae sedis</taxon>
        <taxon>Mucoromycota</taxon>
        <taxon>Mucoromycotina</taxon>
        <taxon>Mucoromycetes</taxon>
        <taxon>Mucorales</taxon>
        <taxon>Mucorineae</taxon>
        <taxon>Rhizopodaceae</taxon>
        <taxon>Rhizopus</taxon>
    </lineage>
</organism>
<evidence type="ECO:0000313" key="3">
    <source>
        <dbReference type="Proteomes" id="UP000716291"/>
    </source>
</evidence>
<dbReference type="Proteomes" id="UP000716291">
    <property type="component" value="Unassembled WGS sequence"/>
</dbReference>
<sequence length="226" mass="25901">MGSQTSKVARRLPTKARPETLQNAPTESPATLKAQIQAASELKTEFIEEDGRDPHLHEHLRSIGEVAIPPTITKMRTSDAMLGIVHERKKADSKELTEGIISIDAVYSLLEERKRLNPGEVDLVSTRQRWIEKYKVDQDTLSALLKYYGTMAVMPVAADDKEDRRMGVWVSDKADWERKVREVEERNEKIEKAKKDALKDNNREKDGKENMSQEEKKLKDLFEDDL</sequence>
<keyword evidence="3" id="KW-1185">Reference proteome</keyword>
<feature type="compositionally biased region" description="Polar residues" evidence="1">
    <location>
        <begin position="20"/>
        <end position="29"/>
    </location>
</feature>
<proteinExistence type="predicted"/>
<protein>
    <submittedName>
        <fullName evidence="2">Uncharacterized protein</fullName>
    </submittedName>
</protein>
<dbReference type="OrthoDB" id="4085451at2759"/>
<feature type="region of interest" description="Disordered" evidence="1">
    <location>
        <begin position="185"/>
        <end position="226"/>
    </location>
</feature>
<dbReference type="EMBL" id="JAANQT010000879">
    <property type="protein sequence ID" value="KAG1307810.1"/>
    <property type="molecule type" value="Genomic_DNA"/>
</dbReference>
<dbReference type="AlphaFoldDB" id="A0A9P6X8L8"/>
<name>A0A9P6X8L8_RHIOR</name>
<accession>A0A9P6X8L8</accession>
<gene>
    <name evidence="2" type="ORF">G6F64_006523</name>
</gene>
<evidence type="ECO:0000313" key="2">
    <source>
        <dbReference type="EMBL" id="KAG1307810.1"/>
    </source>
</evidence>
<reference evidence="2" key="1">
    <citation type="journal article" date="2020" name="Microb. Genom.">
        <title>Genetic diversity of clinical and environmental Mucorales isolates obtained from an investigation of mucormycosis cases among solid organ transplant recipients.</title>
        <authorList>
            <person name="Nguyen M.H."/>
            <person name="Kaul D."/>
            <person name="Muto C."/>
            <person name="Cheng S.J."/>
            <person name="Richter R.A."/>
            <person name="Bruno V.M."/>
            <person name="Liu G."/>
            <person name="Beyhan S."/>
            <person name="Sundermann A.J."/>
            <person name="Mounaud S."/>
            <person name="Pasculle A.W."/>
            <person name="Nierman W.C."/>
            <person name="Driscoll E."/>
            <person name="Cumbie R."/>
            <person name="Clancy C.J."/>
            <person name="Dupont C.L."/>
        </authorList>
    </citation>
    <scope>NUCLEOTIDE SEQUENCE</scope>
    <source>
        <strain evidence="2">GL11</strain>
    </source>
</reference>